<evidence type="ECO:0000313" key="2">
    <source>
        <dbReference type="Proteomes" id="UP001314229"/>
    </source>
</evidence>
<dbReference type="Proteomes" id="UP001314229">
    <property type="component" value="Unassembled WGS sequence"/>
</dbReference>
<gene>
    <name evidence="1" type="ORF">FSCOSCO3_A023529</name>
</gene>
<keyword evidence="2" id="KW-1185">Reference proteome</keyword>
<name>A0AAV1QCI4_SCOSC</name>
<comment type="caution">
    <text evidence="1">The sequence shown here is derived from an EMBL/GenBank/DDBJ whole genome shotgun (WGS) entry which is preliminary data.</text>
</comment>
<accession>A0AAV1QCI4</accession>
<evidence type="ECO:0000313" key="1">
    <source>
        <dbReference type="EMBL" id="CAK6980870.1"/>
    </source>
</evidence>
<protein>
    <submittedName>
        <fullName evidence="1">Uncharacterized protein</fullName>
    </submittedName>
</protein>
<reference evidence="1 2" key="1">
    <citation type="submission" date="2024-01" db="EMBL/GenBank/DDBJ databases">
        <authorList>
            <person name="Alioto T."/>
            <person name="Alioto T."/>
            <person name="Gomez Garrido J."/>
        </authorList>
    </citation>
    <scope>NUCLEOTIDE SEQUENCE [LARGE SCALE GENOMIC DNA]</scope>
</reference>
<sequence length="56" mass="5938">MALKFNAKSNFEIETQEEECGVKYSSSLNMKTASARPCPTLAILLAAASLSSLITG</sequence>
<feature type="non-terminal residue" evidence="1">
    <location>
        <position position="56"/>
    </location>
</feature>
<dbReference type="AlphaFoldDB" id="A0AAV1QCI4"/>
<dbReference type="EMBL" id="CAWUFR010000745">
    <property type="protein sequence ID" value="CAK6980870.1"/>
    <property type="molecule type" value="Genomic_DNA"/>
</dbReference>
<proteinExistence type="predicted"/>
<organism evidence="1 2">
    <name type="scientific">Scomber scombrus</name>
    <name type="common">Atlantic mackerel</name>
    <name type="synonym">Scomber vernalis</name>
    <dbReference type="NCBI Taxonomy" id="13677"/>
    <lineage>
        <taxon>Eukaryota</taxon>
        <taxon>Metazoa</taxon>
        <taxon>Chordata</taxon>
        <taxon>Craniata</taxon>
        <taxon>Vertebrata</taxon>
        <taxon>Euteleostomi</taxon>
        <taxon>Actinopterygii</taxon>
        <taxon>Neopterygii</taxon>
        <taxon>Teleostei</taxon>
        <taxon>Neoteleostei</taxon>
        <taxon>Acanthomorphata</taxon>
        <taxon>Pelagiaria</taxon>
        <taxon>Scombriformes</taxon>
        <taxon>Scombridae</taxon>
        <taxon>Scomber</taxon>
    </lineage>
</organism>